<comment type="caution">
    <text evidence="7">The sequence shown here is derived from an EMBL/GenBank/DDBJ whole genome shotgun (WGS) entry which is preliminary data.</text>
</comment>
<dbReference type="NCBIfam" id="NF004037">
    <property type="entry name" value="PRK05518.1"/>
    <property type="match status" value="1"/>
</dbReference>
<dbReference type="NCBIfam" id="TIGR03653">
    <property type="entry name" value="uL6_arch"/>
    <property type="match status" value="1"/>
</dbReference>
<accession>A0A133UZK7</accession>
<dbReference type="GO" id="GO:0003735">
    <property type="term" value="F:structural constituent of ribosome"/>
    <property type="evidence" value="ECO:0007669"/>
    <property type="project" value="UniProtKB-UniRule"/>
</dbReference>
<name>A0A133UZK7_9EURY</name>
<dbReference type="SUPFAM" id="SSF56053">
    <property type="entry name" value="Ribosomal protein L6"/>
    <property type="match status" value="2"/>
</dbReference>
<dbReference type="PANTHER" id="PTHR11655">
    <property type="entry name" value="60S/50S RIBOSOMAL PROTEIN L6/L9"/>
    <property type="match status" value="1"/>
</dbReference>
<evidence type="ECO:0000256" key="4">
    <source>
        <dbReference type="ARBA" id="ARBA00023274"/>
    </source>
</evidence>
<feature type="domain" description="Large ribosomal subunit protein uL6 alpha-beta" evidence="6">
    <location>
        <begin position="12"/>
        <end position="84"/>
    </location>
</feature>
<dbReference type="InterPro" id="IPR002359">
    <property type="entry name" value="Ribosomal_uL6_CS2"/>
</dbReference>
<evidence type="ECO:0000313" key="7">
    <source>
        <dbReference type="EMBL" id="KXA99636.1"/>
    </source>
</evidence>
<keyword evidence="8" id="KW-1185">Reference proteome</keyword>
<comment type="similarity">
    <text evidence="5">Belongs to the universal ribosomal protein uL6 family.</text>
</comment>
<feature type="domain" description="Large ribosomal subunit protein uL6 alpha-beta" evidence="6">
    <location>
        <begin position="96"/>
        <end position="170"/>
    </location>
</feature>
<protein>
    <recommendedName>
        <fullName evidence="5">Large ribosomal subunit protein uL6</fullName>
    </recommendedName>
</protein>
<gene>
    <name evidence="5" type="primary">rpl6</name>
    <name evidence="7" type="ORF">AKJ42_02820</name>
</gene>
<evidence type="ECO:0000256" key="5">
    <source>
        <dbReference type="HAMAP-Rule" id="MF_01365"/>
    </source>
</evidence>
<keyword evidence="3 5" id="KW-0689">Ribosomal protein</keyword>
<evidence type="ECO:0000256" key="3">
    <source>
        <dbReference type="ARBA" id="ARBA00022980"/>
    </source>
</evidence>
<dbReference type="InterPro" id="IPR000702">
    <property type="entry name" value="Ribosomal_uL6-like"/>
</dbReference>
<dbReference type="Pfam" id="PF00347">
    <property type="entry name" value="Ribosomal_L6"/>
    <property type="match status" value="2"/>
</dbReference>
<keyword evidence="1 5" id="KW-0699">rRNA-binding</keyword>
<dbReference type="FunFam" id="3.90.930.12:FF:000008">
    <property type="entry name" value="50S ribosomal protein L6"/>
    <property type="match status" value="1"/>
</dbReference>
<evidence type="ECO:0000259" key="6">
    <source>
        <dbReference type="Pfam" id="PF00347"/>
    </source>
</evidence>
<dbReference type="InterPro" id="IPR020040">
    <property type="entry name" value="Ribosomal_uL6_a/b-dom"/>
</dbReference>
<keyword evidence="4 5" id="KW-0687">Ribonucleoprotein</keyword>
<dbReference type="HAMAP" id="MF_01365_A">
    <property type="entry name" value="Ribosomal_uL6_A"/>
    <property type="match status" value="1"/>
</dbReference>
<dbReference type="GO" id="GO:0022625">
    <property type="term" value="C:cytosolic large ribosomal subunit"/>
    <property type="evidence" value="ECO:0007669"/>
    <property type="project" value="UniProtKB-UniRule"/>
</dbReference>
<dbReference type="PANTHER" id="PTHR11655:SF16">
    <property type="entry name" value="60S RIBOSOMAL PROTEIN L9"/>
    <property type="match status" value="1"/>
</dbReference>
<evidence type="ECO:0000313" key="8">
    <source>
        <dbReference type="Proteomes" id="UP000070520"/>
    </source>
</evidence>
<dbReference type="PATRIC" id="fig|1698272.3.peg.472"/>
<evidence type="ECO:0000256" key="1">
    <source>
        <dbReference type="ARBA" id="ARBA00022730"/>
    </source>
</evidence>
<dbReference type="PIRSF" id="PIRSF002162">
    <property type="entry name" value="Ribosomal_L6"/>
    <property type="match status" value="1"/>
</dbReference>
<dbReference type="AlphaFoldDB" id="A0A133UZK7"/>
<organism evidence="7 8">
    <name type="scientific">candidate division MSBL1 archaeon SCGC-AAA261C02</name>
    <dbReference type="NCBI Taxonomy" id="1698272"/>
    <lineage>
        <taxon>Archaea</taxon>
        <taxon>Methanobacteriati</taxon>
        <taxon>Methanobacteriota</taxon>
        <taxon>candidate division MSBL1</taxon>
    </lineage>
</organism>
<reference evidence="7 8" key="1">
    <citation type="journal article" date="2016" name="Sci. Rep.">
        <title>Metabolic traits of an uncultured archaeal lineage -MSBL1- from brine pools of the Red Sea.</title>
        <authorList>
            <person name="Mwirichia R."/>
            <person name="Alam I."/>
            <person name="Rashid M."/>
            <person name="Vinu M."/>
            <person name="Ba-Alawi W."/>
            <person name="Anthony Kamau A."/>
            <person name="Kamanda Ngugi D."/>
            <person name="Goker M."/>
            <person name="Klenk H.P."/>
            <person name="Bajic V."/>
            <person name="Stingl U."/>
        </authorList>
    </citation>
    <scope>NUCLEOTIDE SEQUENCE [LARGE SCALE GENOMIC DNA]</scope>
    <source>
        <strain evidence="7">SCGC-AAA261C02</strain>
    </source>
</reference>
<dbReference type="Proteomes" id="UP000070520">
    <property type="component" value="Unassembled WGS sequence"/>
</dbReference>
<keyword evidence="2 5" id="KW-0694">RNA-binding</keyword>
<dbReference type="Gene3D" id="3.90.930.12">
    <property type="entry name" value="Ribosomal protein L6, alpha-beta domain"/>
    <property type="match status" value="2"/>
</dbReference>
<dbReference type="InterPro" id="IPR019907">
    <property type="entry name" value="Ribosomal_uL6_arc"/>
</dbReference>
<comment type="function">
    <text evidence="5">This protein binds to the 23S rRNA, and is important in its secondary structure. It is located near the subunit interface in the base of the L7/L12 stalk, and near the tRNA binding site of the peptidyltransferase center.</text>
</comment>
<proteinExistence type="inferred from homology"/>
<dbReference type="PROSITE" id="PS00700">
    <property type="entry name" value="RIBOSOMAL_L6_2"/>
    <property type="match status" value="1"/>
</dbReference>
<dbReference type="InterPro" id="IPR036789">
    <property type="entry name" value="Ribosomal_uL6-like_a/b-dom_sf"/>
</dbReference>
<comment type="subunit">
    <text evidence="5">Part of the 50S ribosomal subunit.</text>
</comment>
<dbReference type="GO" id="GO:0002181">
    <property type="term" value="P:cytoplasmic translation"/>
    <property type="evidence" value="ECO:0007669"/>
    <property type="project" value="TreeGrafter"/>
</dbReference>
<dbReference type="GO" id="GO:0019843">
    <property type="term" value="F:rRNA binding"/>
    <property type="evidence" value="ECO:0007669"/>
    <property type="project" value="UniProtKB-UniRule"/>
</dbReference>
<sequence length="177" mass="20006">MPITKIREEIQIPEEVQVEVQGANIKVSGPKGEVSRTLDLRGISFRKEDDVIIIESNSTRRKRRATLGTSKSHLENMIRAVTDGFTYKLKVVYSHFPISVKVQDDRVEIHNFIGEQKPRVAKILGDTKVEVKGDELIVKGIDKEDVGQTAANIEQVSQVRGRDPRVFQDGVYIIERP</sequence>
<evidence type="ECO:0000256" key="2">
    <source>
        <dbReference type="ARBA" id="ARBA00022884"/>
    </source>
</evidence>
<dbReference type="EMBL" id="LHXW01000032">
    <property type="protein sequence ID" value="KXA99636.1"/>
    <property type="molecule type" value="Genomic_DNA"/>
</dbReference>